<evidence type="ECO:0000256" key="10">
    <source>
        <dbReference type="ARBA" id="ARBA00022918"/>
    </source>
</evidence>
<dbReference type="EMBL" id="MDYP01000004">
    <property type="protein sequence ID" value="OQE10432.1"/>
    <property type="molecule type" value="Genomic_DNA"/>
</dbReference>
<gene>
    <name evidence="16" type="ORF">PENVUL_c004G01333</name>
</gene>
<proteinExistence type="inferred from homology"/>
<reference evidence="17" key="1">
    <citation type="journal article" date="2017" name="Nat. Microbiol.">
        <title>Global analysis of biosynthetic gene clusters reveals vast potential of secondary metabolite production in Penicillium species.</title>
        <authorList>
            <person name="Nielsen J.C."/>
            <person name="Grijseels S."/>
            <person name="Prigent S."/>
            <person name="Ji B."/>
            <person name="Dainat J."/>
            <person name="Nielsen K.F."/>
            <person name="Frisvad J.C."/>
            <person name="Workman M."/>
            <person name="Nielsen J."/>
        </authorList>
    </citation>
    <scope>NUCLEOTIDE SEQUENCE [LARGE SCALE GENOMIC DNA]</scope>
    <source>
        <strain evidence="17">IBT 29486</strain>
    </source>
</reference>
<dbReference type="GO" id="GO:0000333">
    <property type="term" value="C:telomerase catalytic core complex"/>
    <property type="evidence" value="ECO:0007669"/>
    <property type="project" value="TreeGrafter"/>
</dbReference>
<feature type="domain" description="Reverse transcriptase" evidence="15">
    <location>
        <begin position="687"/>
        <end position="1029"/>
    </location>
</feature>
<sequence length="1226" mass="139070">MGKKRKRPIKDCGPTSSHMGITTSPHRFRTPHTPISPISQIKTSHPVISLYYRNVAPLREYLLQQLPVTSKSRRRRILALGTREDQDPNAEFQKSQTLAELLDSTLVGVLEEASPTLNSERQKQYSSFSESQSRSILTSTDTGPICLQSEVVDFVIWKLFNHTKGSSQKPQHVLKYGFQRLGMDVVSRIPNQNVQILKEGAWAAIPGLLGSNGEEIMMHLLFDCGVFTAINAQKGIYYQLSGVPLSDLKPLSNAFSGVNGSAVTAQDPMPTTDQRQSEEKAKRKENSDKSHQSPNNIVFLRRRILYGRVESKKKVPFGLGQTHVLSRFSSVDSMAQTVHVMKYIFPRQFGLLNVFTSDLDELKKMDVLKGFIYRESEISHQEKRLQRPQPENQFADADCGERSVKVPKRLRGITIELVRKLRNRNAQCSYGELLRYYCPTKQTGPGRLGAFASISTPDAKESEPISSLKSNFVTQVQINHPSSSDSSTQTSYDALRLEPHMAIDASCEIDAKNPVIRKAQVSLTDYATPASSVSAFCRAVIQKLIPRQFWGVGPDGISNFKLVLRHVDRFIKLRRFESLSLHEVCKGIKITGIPWLGPPQVQTTSPSETRSKIALSDLNKRTELLHEFIFWIFDSILIPLIRSHFYVTESQTHRNRLFYFRHGLWQQLTHQPFGDLKATMFEELEPDQAKRVLDRRSLGFGALRLLPKSTGLRPILNLRRQQTKKNPSWGNRGMYSSASINSSIKPIYNMLTYERQKAPAKLGSSMLSVRDMHRRLKAYKEKLSKRVPSGSKSWQSKLPQLYFVKLDIKSCFDTIPQKKLVDLIEELVSEESYRISNHIEFQPSALDAQQGNPTRRYMGRAWPAMRPQHLPDFVNSRGAAQKANTVFVDNKAPKEYDADSLLHILDEHVRNNLVKIGEKYFRQRNGIPQGSVLSSILCNFFYAELERKVLNFIRPEDSLLLRLVDDFLLITPNAAVAMQFLEVMIQGQPLYGVQVNPAKSMANFSATIDGILLPRLEGSPLFPYCGSLIDTYTLEFHRDQDRILEGGESAAATLSNTLTVEATRLPGRTFHRKVLSSFRLQLHPMYIDDGHNSRAVVLANLYCSFVTSAMKMYYYMKSLRGRAHPGPAIITKTIRDLILQTAGTIQARRAANSESSFSCFVQQSRLQYLASAAFRFVLKRKQTRYVVVLRWLDSMTKDARPASDSEALRMAQVVKKGNAMFEEWRF</sequence>
<feature type="region of interest" description="Disordered" evidence="14">
    <location>
        <begin position="260"/>
        <end position="293"/>
    </location>
</feature>
<dbReference type="AlphaFoldDB" id="A0A1V6S8R0"/>
<keyword evidence="8 13" id="KW-0460">Magnesium</keyword>
<evidence type="ECO:0000256" key="2">
    <source>
        <dbReference type="ARBA" id="ARBA00012493"/>
    </source>
</evidence>
<comment type="function">
    <text evidence="13">Telomerase is a ribonucleoprotein enzyme essential for the replication of chromosome termini in most eukaryotes. It elongates telomeres. It is a reverse transcriptase that adds simple sequence repeats to chromosome ends by copying a template sequence within the RNA component of the enzyme.</text>
</comment>
<dbReference type="GO" id="GO:0042162">
    <property type="term" value="F:telomeric DNA binding"/>
    <property type="evidence" value="ECO:0007669"/>
    <property type="project" value="TreeGrafter"/>
</dbReference>
<keyword evidence="10 13" id="KW-0695">RNA-directed DNA polymerase</keyword>
<comment type="similarity">
    <text evidence="1 13">Belongs to the reverse transcriptase family. Telomerase subfamily.</text>
</comment>
<dbReference type="InterPro" id="IPR043502">
    <property type="entry name" value="DNA/RNA_pol_sf"/>
</dbReference>
<dbReference type="Proteomes" id="UP000191518">
    <property type="component" value="Unassembled WGS sequence"/>
</dbReference>
<dbReference type="SUPFAM" id="SSF56672">
    <property type="entry name" value="DNA/RNA polymerases"/>
    <property type="match status" value="1"/>
</dbReference>
<evidence type="ECO:0000256" key="6">
    <source>
        <dbReference type="ARBA" id="ARBA00022695"/>
    </source>
</evidence>
<feature type="compositionally biased region" description="Polar residues" evidence="14">
    <location>
        <begin position="260"/>
        <end position="274"/>
    </location>
</feature>
<dbReference type="GO" id="GO:0070034">
    <property type="term" value="F:telomerase RNA binding"/>
    <property type="evidence" value="ECO:0007669"/>
    <property type="project" value="TreeGrafter"/>
</dbReference>
<evidence type="ECO:0000256" key="1">
    <source>
        <dbReference type="ARBA" id="ARBA00008001"/>
    </source>
</evidence>
<name>A0A1V6S8R0_9EURO</name>
<keyword evidence="5 13" id="KW-0808">Transferase</keyword>
<keyword evidence="7 13" id="KW-0479">Metal-binding</keyword>
<dbReference type="GO" id="GO:0000781">
    <property type="term" value="C:chromosome, telomeric region"/>
    <property type="evidence" value="ECO:0007669"/>
    <property type="project" value="UniProtKB-SubCell"/>
</dbReference>
<evidence type="ECO:0000256" key="4">
    <source>
        <dbReference type="ARBA" id="ARBA00022454"/>
    </source>
</evidence>
<dbReference type="InterPro" id="IPR000477">
    <property type="entry name" value="RT_dom"/>
</dbReference>
<feature type="compositionally biased region" description="Basic and acidic residues" evidence="14">
    <location>
        <begin position="275"/>
        <end position="291"/>
    </location>
</feature>
<keyword evidence="9 13" id="KW-0779">Telomere</keyword>
<dbReference type="SMART" id="SM00975">
    <property type="entry name" value="Telomerase_RBD"/>
    <property type="match status" value="1"/>
</dbReference>
<comment type="catalytic activity">
    <reaction evidence="12 13">
        <text>DNA(n) + a 2'-deoxyribonucleoside 5'-triphosphate = DNA(n+1) + diphosphate</text>
        <dbReference type="Rhea" id="RHEA:22508"/>
        <dbReference type="Rhea" id="RHEA-COMP:17339"/>
        <dbReference type="Rhea" id="RHEA-COMP:17340"/>
        <dbReference type="ChEBI" id="CHEBI:33019"/>
        <dbReference type="ChEBI" id="CHEBI:61560"/>
        <dbReference type="ChEBI" id="CHEBI:173112"/>
        <dbReference type="EC" id="2.7.7.49"/>
    </reaction>
</comment>
<comment type="subcellular location">
    <subcellularLocation>
        <location evidence="13">Nucleus</location>
    </subcellularLocation>
    <subcellularLocation>
        <location evidence="13">Chromosome</location>
        <location evidence="13">Telomere</location>
    </subcellularLocation>
</comment>
<keyword evidence="6 13" id="KW-0548">Nucleotidyltransferase</keyword>
<evidence type="ECO:0000256" key="12">
    <source>
        <dbReference type="ARBA" id="ARBA00048173"/>
    </source>
</evidence>
<evidence type="ECO:0000256" key="14">
    <source>
        <dbReference type="SAM" id="MobiDB-lite"/>
    </source>
</evidence>
<dbReference type="GO" id="GO:0003720">
    <property type="term" value="F:telomerase activity"/>
    <property type="evidence" value="ECO:0007669"/>
    <property type="project" value="InterPro"/>
</dbReference>
<evidence type="ECO:0000256" key="9">
    <source>
        <dbReference type="ARBA" id="ARBA00022895"/>
    </source>
</evidence>
<dbReference type="InterPro" id="IPR003545">
    <property type="entry name" value="Telomerase_RT"/>
</dbReference>
<keyword evidence="17" id="KW-1185">Reference proteome</keyword>
<feature type="compositionally biased region" description="Polar residues" evidence="14">
    <location>
        <begin position="14"/>
        <end position="25"/>
    </location>
</feature>
<dbReference type="Gene3D" id="3.30.70.2630">
    <property type="match status" value="1"/>
</dbReference>
<dbReference type="Gene3D" id="1.10.132.70">
    <property type="match status" value="1"/>
</dbReference>
<protein>
    <recommendedName>
        <fullName evidence="3 13">Telomerase reverse transcriptase</fullName>
        <ecNumber evidence="2 13">2.7.7.49</ecNumber>
    </recommendedName>
    <alternativeName>
        <fullName evidence="13">Telomerase catalytic subunit</fullName>
    </alternativeName>
</protein>
<organism evidence="16 17">
    <name type="scientific">Penicillium vulpinum</name>
    <dbReference type="NCBI Taxonomy" id="29845"/>
    <lineage>
        <taxon>Eukaryota</taxon>
        <taxon>Fungi</taxon>
        <taxon>Dikarya</taxon>
        <taxon>Ascomycota</taxon>
        <taxon>Pezizomycotina</taxon>
        <taxon>Eurotiomycetes</taxon>
        <taxon>Eurotiomycetidae</taxon>
        <taxon>Eurotiales</taxon>
        <taxon>Aspergillaceae</taxon>
        <taxon>Penicillium</taxon>
    </lineage>
</organism>
<evidence type="ECO:0000256" key="7">
    <source>
        <dbReference type="ARBA" id="ARBA00022723"/>
    </source>
</evidence>
<feature type="region of interest" description="Disordered" evidence="14">
    <location>
        <begin position="1"/>
        <end position="39"/>
    </location>
</feature>
<evidence type="ECO:0000259" key="15">
    <source>
        <dbReference type="PROSITE" id="PS50878"/>
    </source>
</evidence>
<dbReference type="InterPro" id="IPR049139">
    <property type="entry name" value="TERT_C"/>
</dbReference>
<dbReference type="Pfam" id="PF12009">
    <property type="entry name" value="Telomerase_RBD"/>
    <property type="match status" value="1"/>
</dbReference>
<dbReference type="PANTHER" id="PTHR12066:SF0">
    <property type="entry name" value="TELOMERASE REVERSE TRANSCRIPTASE"/>
    <property type="match status" value="1"/>
</dbReference>
<dbReference type="Pfam" id="PF21399">
    <property type="entry name" value="TERT_C"/>
    <property type="match status" value="1"/>
</dbReference>
<comment type="caution">
    <text evidence="16">The sequence shown here is derived from an EMBL/GenBank/DDBJ whole genome shotgun (WGS) entry which is preliminary data.</text>
</comment>
<keyword evidence="11 13" id="KW-0539">Nucleus</keyword>
<dbReference type="GO" id="GO:0046872">
    <property type="term" value="F:metal ion binding"/>
    <property type="evidence" value="ECO:0007669"/>
    <property type="project" value="UniProtKB-KW"/>
</dbReference>
<accession>A0A1V6S8R0</accession>
<dbReference type="Gene3D" id="1.10.357.90">
    <property type="match status" value="1"/>
</dbReference>
<keyword evidence="4 13" id="KW-0158">Chromosome</keyword>
<dbReference type="Pfam" id="PF00078">
    <property type="entry name" value="RVT_1"/>
    <property type="match status" value="1"/>
</dbReference>
<dbReference type="PROSITE" id="PS50878">
    <property type="entry name" value="RT_POL"/>
    <property type="match status" value="1"/>
</dbReference>
<evidence type="ECO:0000313" key="17">
    <source>
        <dbReference type="Proteomes" id="UP000191518"/>
    </source>
</evidence>
<dbReference type="GO" id="GO:0007004">
    <property type="term" value="P:telomere maintenance via telomerase"/>
    <property type="evidence" value="ECO:0007669"/>
    <property type="project" value="TreeGrafter"/>
</dbReference>
<dbReference type="InterPro" id="IPR021891">
    <property type="entry name" value="Telomerase_RBD"/>
</dbReference>
<evidence type="ECO:0000256" key="11">
    <source>
        <dbReference type="ARBA" id="ARBA00023242"/>
    </source>
</evidence>
<dbReference type="STRING" id="29845.A0A1V6S8R0"/>
<evidence type="ECO:0000313" key="16">
    <source>
        <dbReference type="EMBL" id="OQE10432.1"/>
    </source>
</evidence>
<evidence type="ECO:0000256" key="3">
    <source>
        <dbReference type="ARBA" id="ARBA00016182"/>
    </source>
</evidence>
<dbReference type="PANTHER" id="PTHR12066">
    <property type="entry name" value="TELOMERASE REVERSE TRANSCRIPTASE"/>
    <property type="match status" value="1"/>
</dbReference>
<evidence type="ECO:0000256" key="8">
    <source>
        <dbReference type="ARBA" id="ARBA00022842"/>
    </source>
</evidence>
<dbReference type="CDD" id="cd01648">
    <property type="entry name" value="TERT"/>
    <property type="match status" value="1"/>
</dbReference>
<dbReference type="PRINTS" id="PR01365">
    <property type="entry name" value="TELOMERASERT"/>
</dbReference>
<evidence type="ECO:0000256" key="5">
    <source>
        <dbReference type="ARBA" id="ARBA00022679"/>
    </source>
</evidence>
<dbReference type="EC" id="2.7.7.49" evidence="2 13"/>
<evidence type="ECO:0000256" key="13">
    <source>
        <dbReference type="RuleBase" id="RU365061"/>
    </source>
</evidence>